<dbReference type="EMBL" id="LBOZ01000008">
    <property type="protein sequence ID" value="KKP46802.1"/>
    <property type="molecule type" value="Genomic_DNA"/>
</dbReference>
<evidence type="ECO:0000313" key="2">
    <source>
        <dbReference type="Proteomes" id="UP000033995"/>
    </source>
</evidence>
<evidence type="ECO:0008006" key="3">
    <source>
        <dbReference type="Google" id="ProtNLM"/>
    </source>
</evidence>
<sequence length="83" mass="9389">MPKALKNYISYNPSILSGNATVSGTRIPIDRVFSLVKQGYSTSRLEEEFPHVEPKKIQNLIAYLMRAGLDAYETSRKIQVTSR</sequence>
<dbReference type="InterPro" id="IPR009057">
    <property type="entry name" value="Homeodomain-like_sf"/>
</dbReference>
<reference evidence="1 2" key="1">
    <citation type="journal article" date="2015" name="Nature">
        <title>rRNA introns, odd ribosomes, and small enigmatic genomes across a large radiation of phyla.</title>
        <authorList>
            <person name="Brown C.T."/>
            <person name="Hug L.A."/>
            <person name="Thomas B.C."/>
            <person name="Sharon I."/>
            <person name="Castelle C.J."/>
            <person name="Singh A."/>
            <person name="Wilkins M.J."/>
            <person name="Williams K.H."/>
            <person name="Banfield J.F."/>
        </authorList>
    </citation>
    <scope>NUCLEOTIDE SEQUENCE [LARGE SCALE GENOMIC DNA]</scope>
</reference>
<gene>
    <name evidence="1" type="ORF">UR38_C0008G0033</name>
</gene>
<dbReference type="AlphaFoldDB" id="A0A0G0CTZ3"/>
<dbReference type="InterPro" id="IPR007367">
    <property type="entry name" value="DUF433"/>
</dbReference>
<dbReference type="PANTHER" id="PTHR34849">
    <property type="entry name" value="SSL5025 PROTEIN"/>
    <property type="match status" value="1"/>
</dbReference>
<evidence type="ECO:0000313" key="1">
    <source>
        <dbReference type="EMBL" id="KKP46802.1"/>
    </source>
</evidence>
<name>A0A0G0CTZ3_9BACT</name>
<dbReference type="PANTHER" id="PTHR34849:SF3">
    <property type="entry name" value="SSR2962 PROTEIN"/>
    <property type="match status" value="1"/>
</dbReference>
<protein>
    <recommendedName>
        <fullName evidence="3">DUF433 domain-containing protein</fullName>
    </recommendedName>
</protein>
<dbReference type="Pfam" id="PF04255">
    <property type="entry name" value="DUF433"/>
    <property type="match status" value="1"/>
</dbReference>
<organism evidence="1 2">
    <name type="scientific">Candidatus Woesebacteria bacterium GW2011_GWA2_33_28</name>
    <dbReference type="NCBI Taxonomy" id="1618561"/>
    <lineage>
        <taxon>Bacteria</taxon>
        <taxon>Candidatus Woeseibacteriota</taxon>
    </lineage>
</organism>
<dbReference type="InterPro" id="IPR036388">
    <property type="entry name" value="WH-like_DNA-bd_sf"/>
</dbReference>
<accession>A0A0G0CTZ3</accession>
<comment type="caution">
    <text evidence="1">The sequence shown here is derived from an EMBL/GenBank/DDBJ whole genome shotgun (WGS) entry which is preliminary data.</text>
</comment>
<proteinExistence type="predicted"/>
<dbReference type="SUPFAM" id="SSF46689">
    <property type="entry name" value="Homeodomain-like"/>
    <property type="match status" value="1"/>
</dbReference>
<dbReference type="Gene3D" id="1.10.10.10">
    <property type="entry name" value="Winged helix-like DNA-binding domain superfamily/Winged helix DNA-binding domain"/>
    <property type="match status" value="1"/>
</dbReference>
<dbReference type="Proteomes" id="UP000033995">
    <property type="component" value="Unassembled WGS sequence"/>
</dbReference>